<feature type="domain" description="ACB" evidence="4">
    <location>
        <begin position="467"/>
        <end position="558"/>
    </location>
</feature>
<dbReference type="PANTHER" id="PTHR22746">
    <property type="entry name" value="RAB6A-GEF COMPLEX PARTNER PROTEIN 1"/>
    <property type="match status" value="1"/>
</dbReference>
<evidence type="ECO:0000256" key="1">
    <source>
        <dbReference type="ARBA" id="ARBA00004370"/>
    </source>
</evidence>
<name>A0A6G0XSP9_9STRA</name>
<dbReference type="InterPro" id="IPR014352">
    <property type="entry name" value="FERM/acyl-CoA-bd_prot_sf"/>
</dbReference>
<dbReference type="InterPro" id="IPR000582">
    <property type="entry name" value="Acyl-CoA-binding_protein"/>
</dbReference>
<dbReference type="GO" id="GO:0000062">
    <property type="term" value="F:fatty-acyl-CoA binding"/>
    <property type="evidence" value="ECO:0007669"/>
    <property type="project" value="InterPro"/>
</dbReference>
<proteinExistence type="predicted"/>
<evidence type="ECO:0000313" key="5">
    <source>
        <dbReference type="EMBL" id="KAF0743405.1"/>
    </source>
</evidence>
<dbReference type="GO" id="GO:0000139">
    <property type="term" value="C:Golgi membrane"/>
    <property type="evidence" value="ECO:0007669"/>
    <property type="project" value="TreeGrafter"/>
</dbReference>
<sequence>MWVARGPPRIVKREADAVVTLCSMGHWKAEATVNFIELRYLLYKDEPYPPQRLERNGSTPVAMAFLPSVQVNRLVVLTSMTLEMYRYSLDISEGLDFQLLEVIKFGRQDDIEGRCLAVNEENIFVGTSAAQVMLFRWAYVGNGGHVISPLESLHSIASTFPTLGVECLSIACNSSFLLTNRIVVAISLSNGLSILMSFTPETNTIEDLIPISQIEKSTVCALDADASVLAVGTMNSSVHVFRLTHTKKIELKSAAKTFQSIQVEETPLLLSLHTWGYQPDDIGPISCLEFTHDSRAIAIGYSQRGLSVFSIDGCKLMSTLPQHLGGSSSKNEVARHGVRALQWSHASSKLVITPSVAWRMTAQNTPKILSQEVTVELVKDEDGLCLSLAGEPNQNGAWVHSAQPFVKRSSDCTPGPAELSKKLNGGELLLAINGKAVWQSPFEDIVNEIKELPVGVSVSLTFLVISFQLVFPLAVDSLTNPAFREQHQLNWEEDHAIWEYSLRMQAIHGDCNMDVPSLMDFEARARFDSWSTLVNCSHQEATHRYAKLYLGLFPEWHPQHALQMLLPPPTPPQSSSSISLSNVLVMLDFARSVLPLGQSDLHLLESQSVVTISPRSLNDPCGVLTSISLSVPTNYAQVNQPMRLAAVNTSDTRLAVAGTYGFTLYNKRTSKWHVFGSEVEEQSFQVVAMSWWKDEVLVALVRQDDQLYLDSFPRNRLDLEARHSHITLSENCYALVVDERAIYCLSDSKVFVYRVTSSGALDNSNLHFSLHLFRTEPLPLCNAVVGHARCFKVVPRLQRRSSANSNGGSWFGGMWSLFSDTIPEWIMPRFLILDQLNCAYLWDPETKIQTLLASDVTHISSWSTPDDWPLLCSYMVGLYGRQGFQVWWPLMDNVVFGPPVDRNCIIQFLLAHDPYRAKSASSSLPKSLAWEDYSNLLAEYGVKLQNGVSFAESAIFVDPILKFNPEVQILGIHPWFGVLVGGLQDSYLGIFDLACRAQPFIHSTICYVLLQHQTDFARTILLSMQRRSALTTLTQELVLVAILDKCFQSKWNVEVLEKALILLKDPENEMETYCEIVANVARKVEPNRLPLLFPLAGDPSQLLQLCRQRNEIRTAANFLLCLDESITNEQASLRPRTNSFAQFQSRSGLAFELLVDCCEKEHLHLALQVVRVARAWEPEHYRSSNQQYDRYIDEQVGKYAFQMLVQHRFDKVVWLLTQVEATLPQLYGEELGIHEKNSTLIQTRLLALLTESQLRILHTAVVAARYDQWASLIKSLLDQPKRLQ</sequence>
<evidence type="ECO:0000259" key="3">
    <source>
        <dbReference type="PROSITE" id="PS50106"/>
    </source>
</evidence>
<evidence type="ECO:0000313" key="6">
    <source>
        <dbReference type="Proteomes" id="UP000481153"/>
    </source>
</evidence>
<dbReference type="InterPro" id="IPR035984">
    <property type="entry name" value="Acyl-CoA-binding_sf"/>
</dbReference>
<dbReference type="InterPro" id="IPR001478">
    <property type="entry name" value="PDZ"/>
</dbReference>
<reference evidence="5 6" key="1">
    <citation type="submission" date="2019-07" db="EMBL/GenBank/DDBJ databases">
        <title>Genomics analysis of Aphanomyces spp. identifies a new class of oomycete effector associated with host adaptation.</title>
        <authorList>
            <person name="Gaulin E."/>
        </authorList>
    </citation>
    <scope>NUCLEOTIDE SEQUENCE [LARGE SCALE GENOMIC DNA]</scope>
    <source>
        <strain evidence="5 6">ATCC 201684</strain>
    </source>
</reference>
<dbReference type="Gene3D" id="2.130.10.10">
    <property type="entry name" value="YVTN repeat-like/Quinoprotein amine dehydrogenase"/>
    <property type="match status" value="1"/>
</dbReference>
<dbReference type="GO" id="GO:0042147">
    <property type="term" value="P:retrograde transport, endosome to Golgi"/>
    <property type="evidence" value="ECO:0007669"/>
    <property type="project" value="TreeGrafter"/>
</dbReference>
<dbReference type="VEuPathDB" id="FungiDB:AeMF1_011690"/>
<dbReference type="SUPFAM" id="SSF50978">
    <property type="entry name" value="WD40 repeat-like"/>
    <property type="match status" value="1"/>
</dbReference>
<dbReference type="InterPro" id="IPR036322">
    <property type="entry name" value="WD40_repeat_dom_sf"/>
</dbReference>
<feature type="domain" description="PDZ" evidence="3">
    <location>
        <begin position="374"/>
        <end position="461"/>
    </location>
</feature>
<organism evidence="5 6">
    <name type="scientific">Aphanomyces euteiches</name>
    <dbReference type="NCBI Taxonomy" id="100861"/>
    <lineage>
        <taxon>Eukaryota</taxon>
        <taxon>Sar</taxon>
        <taxon>Stramenopiles</taxon>
        <taxon>Oomycota</taxon>
        <taxon>Saprolegniomycetes</taxon>
        <taxon>Saprolegniales</taxon>
        <taxon>Verrucalvaceae</taxon>
        <taxon>Aphanomyces</taxon>
    </lineage>
</organism>
<dbReference type="Gene3D" id="1.20.80.10">
    <property type="match status" value="1"/>
</dbReference>
<dbReference type="InterPro" id="IPR036034">
    <property type="entry name" value="PDZ_sf"/>
</dbReference>
<comment type="caution">
    <text evidence="5">The sequence shown here is derived from an EMBL/GenBank/DDBJ whole genome shotgun (WGS) entry which is preliminary data.</text>
</comment>
<dbReference type="Proteomes" id="UP000481153">
    <property type="component" value="Unassembled WGS sequence"/>
</dbReference>
<dbReference type="PROSITE" id="PS50106">
    <property type="entry name" value="PDZ"/>
    <property type="match status" value="1"/>
</dbReference>
<evidence type="ECO:0000259" key="4">
    <source>
        <dbReference type="PROSITE" id="PS51228"/>
    </source>
</evidence>
<dbReference type="SUPFAM" id="SSF50156">
    <property type="entry name" value="PDZ domain-like"/>
    <property type="match status" value="1"/>
</dbReference>
<accession>A0A6G0XSP9</accession>
<dbReference type="InterPro" id="IPR015943">
    <property type="entry name" value="WD40/YVTN_repeat-like_dom_sf"/>
</dbReference>
<dbReference type="InterPro" id="IPR009771">
    <property type="entry name" value="RIC1_C"/>
</dbReference>
<dbReference type="InterPro" id="IPR040096">
    <property type="entry name" value="Ric1"/>
</dbReference>
<dbReference type="PROSITE" id="PS51228">
    <property type="entry name" value="ACB_2"/>
    <property type="match status" value="1"/>
</dbReference>
<evidence type="ECO:0000256" key="2">
    <source>
        <dbReference type="ARBA" id="ARBA00023136"/>
    </source>
</evidence>
<comment type="subcellular location">
    <subcellularLocation>
        <location evidence="1">Membrane</location>
    </subcellularLocation>
</comment>
<protein>
    <recommendedName>
        <fullName evidence="7">PDZ domain-containing protein</fullName>
    </recommendedName>
</protein>
<dbReference type="Pfam" id="PF07064">
    <property type="entry name" value="RIC1"/>
    <property type="match status" value="1"/>
</dbReference>
<dbReference type="GO" id="GO:0006886">
    <property type="term" value="P:intracellular protein transport"/>
    <property type="evidence" value="ECO:0007669"/>
    <property type="project" value="InterPro"/>
</dbReference>
<keyword evidence="2" id="KW-0472">Membrane</keyword>
<dbReference type="CDD" id="cd00136">
    <property type="entry name" value="PDZ_canonical"/>
    <property type="match status" value="1"/>
</dbReference>
<dbReference type="EMBL" id="VJMJ01000017">
    <property type="protein sequence ID" value="KAF0743405.1"/>
    <property type="molecule type" value="Genomic_DNA"/>
</dbReference>
<evidence type="ECO:0008006" key="7">
    <source>
        <dbReference type="Google" id="ProtNLM"/>
    </source>
</evidence>
<dbReference type="SUPFAM" id="SSF47027">
    <property type="entry name" value="Acyl-CoA binding protein"/>
    <property type="match status" value="1"/>
</dbReference>
<gene>
    <name evidence="5" type="ORF">Ae201684_001878</name>
</gene>
<dbReference type="Gene3D" id="2.30.42.10">
    <property type="match status" value="1"/>
</dbReference>
<dbReference type="GO" id="GO:0005829">
    <property type="term" value="C:cytosol"/>
    <property type="evidence" value="ECO:0007669"/>
    <property type="project" value="TreeGrafter"/>
</dbReference>
<keyword evidence="6" id="KW-1185">Reference proteome</keyword>
<dbReference type="Pfam" id="PF00887">
    <property type="entry name" value="ACBP"/>
    <property type="match status" value="1"/>
</dbReference>
<dbReference type="GO" id="GO:0034066">
    <property type="term" value="C:Ric1-Rgp1 guanyl-nucleotide exchange factor complex"/>
    <property type="evidence" value="ECO:0007669"/>
    <property type="project" value="InterPro"/>
</dbReference>
<dbReference type="PANTHER" id="PTHR22746:SF10">
    <property type="entry name" value="GUANINE NUCLEOTIDE EXCHANGE FACTOR SUBUNIT RIC1"/>
    <property type="match status" value="1"/>
</dbReference>